<gene>
    <name evidence="1" type="ORF">Cst04h_14620</name>
</gene>
<comment type="caution">
    <text evidence="1">The sequence shown here is derived from an EMBL/GenBank/DDBJ whole genome shotgun (WGS) entry which is preliminary data.</text>
</comment>
<dbReference type="EMBL" id="BJLD01000002">
    <property type="protein sequence ID" value="GEA43292.1"/>
    <property type="molecule type" value="Genomic_DNA"/>
</dbReference>
<organism evidence="1 2">
    <name type="scientific">Corynebacterium striatum</name>
    <dbReference type="NCBI Taxonomy" id="43770"/>
    <lineage>
        <taxon>Bacteria</taxon>
        <taxon>Bacillati</taxon>
        <taxon>Actinomycetota</taxon>
        <taxon>Actinomycetes</taxon>
        <taxon>Mycobacteriales</taxon>
        <taxon>Corynebacteriaceae</taxon>
        <taxon>Corynebacterium</taxon>
    </lineage>
</organism>
<dbReference type="Proteomes" id="UP000315234">
    <property type="component" value="Unassembled WGS sequence"/>
</dbReference>
<protein>
    <submittedName>
        <fullName evidence="1">Uncharacterized protein</fullName>
    </submittedName>
</protein>
<dbReference type="AlphaFoldDB" id="A0ABC9ZM99"/>
<name>A0ABC9ZM99_CORST</name>
<proteinExistence type="predicted"/>
<evidence type="ECO:0000313" key="2">
    <source>
        <dbReference type="Proteomes" id="UP000315234"/>
    </source>
</evidence>
<accession>A0ABC9ZM99</accession>
<reference evidence="1 2" key="1">
    <citation type="submission" date="2019-06" db="EMBL/GenBank/DDBJ databases">
        <title>Draft genome sequence of Corynebacterium striatum NBRC 15291.</title>
        <authorList>
            <person name="Miura T."/>
            <person name="Furukawa M."/>
            <person name="Shimamura M."/>
            <person name="Ohyama Y."/>
            <person name="Yamazoe A."/>
            <person name="Kawasaki H."/>
        </authorList>
    </citation>
    <scope>NUCLEOTIDE SEQUENCE [LARGE SCALE GENOMIC DNA]</scope>
    <source>
        <strain evidence="1 2">NBRC 15291</strain>
    </source>
</reference>
<evidence type="ECO:0000313" key="1">
    <source>
        <dbReference type="EMBL" id="GEA43292.1"/>
    </source>
</evidence>
<sequence length="68" mass="7278">MPGVRCGFWVPVFRRPGTAGFRVVGTGAGPTESARLFALFVRFYWGGGLAHVEVSDTDSVAVVEAAYE</sequence>